<keyword evidence="3" id="KW-1185">Reference proteome</keyword>
<evidence type="ECO:0000313" key="3">
    <source>
        <dbReference type="Proteomes" id="UP000499080"/>
    </source>
</evidence>
<feature type="compositionally biased region" description="Polar residues" evidence="1">
    <location>
        <begin position="1"/>
        <end position="12"/>
    </location>
</feature>
<comment type="caution">
    <text evidence="2">The sequence shown here is derived from an EMBL/GenBank/DDBJ whole genome shotgun (WGS) entry which is preliminary data.</text>
</comment>
<evidence type="ECO:0000313" key="2">
    <source>
        <dbReference type="EMBL" id="GBO00138.1"/>
    </source>
</evidence>
<reference evidence="2 3" key="1">
    <citation type="journal article" date="2019" name="Sci. Rep.">
        <title>Orb-weaving spider Araneus ventricosus genome elucidates the spidroin gene catalogue.</title>
        <authorList>
            <person name="Kono N."/>
            <person name="Nakamura H."/>
            <person name="Ohtoshi R."/>
            <person name="Moran D.A.P."/>
            <person name="Shinohara A."/>
            <person name="Yoshida Y."/>
            <person name="Fujiwara M."/>
            <person name="Mori M."/>
            <person name="Tomita M."/>
            <person name="Arakawa K."/>
        </authorList>
    </citation>
    <scope>NUCLEOTIDE SEQUENCE [LARGE SCALE GENOMIC DNA]</scope>
</reference>
<feature type="region of interest" description="Disordered" evidence="1">
    <location>
        <begin position="93"/>
        <end position="115"/>
    </location>
</feature>
<name>A0A4Y2THV6_ARAVE</name>
<dbReference type="EMBL" id="BGPR01028768">
    <property type="protein sequence ID" value="GBO00138.1"/>
    <property type="molecule type" value="Genomic_DNA"/>
</dbReference>
<gene>
    <name evidence="2" type="ORF">AVEN_216852_1</name>
</gene>
<organism evidence="2 3">
    <name type="scientific">Araneus ventricosus</name>
    <name type="common">Orbweaver spider</name>
    <name type="synonym">Epeira ventricosa</name>
    <dbReference type="NCBI Taxonomy" id="182803"/>
    <lineage>
        <taxon>Eukaryota</taxon>
        <taxon>Metazoa</taxon>
        <taxon>Ecdysozoa</taxon>
        <taxon>Arthropoda</taxon>
        <taxon>Chelicerata</taxon>
        <taxon>Arachnida</taxon>
        <taxon>Araneae</taxon>
        <taxon>Araneomorphae</taxon>
        <taxon>Entelegynae</taxon>
        <taxon>Araneoidea</taxon>
        <taxon>Araneidae</taxon>
        <taxon>Araneus</taxon>
    </lineage>
</organism>
<protein>
    <submittedName>
        <fullName evidence="2">Uncharacterized protein</fullName>
    </submittedName>
</protein>
<evidence type="ECO:0000256" key="1">
    <source>
        <dbReference type="SAM" id="MobiDB-lite"/>
    </source>
</evidence>
<accession>A0A4Y2THV6</accession>
<proteinExistence type="predicted"/>
<dbReference type="Proteomes" id="UP000499080">
    <property type="component" value="Unassembled WGS sequence"/>
</dbReference>
<feature type="compositionally biased region" description="Low complexity" evidence="1">
    <location>
        <begin position="93"/>
        <end position="105"/>
    </location>
</feature>
<feature type="region of interest" description="Disordered" evidence="1">
    <location>
        <begin position="1"/>
        <end position="30"/>
    </location>
</feature>
<dbReference type="AlphaFoldDB" id="A0A4Y2THV6"/>
<sequence length="144" mass="15708">MASINNISNPQRRNLMHPKQPQPESSLGSIPAPAARRIFGTLKVKHQVPKENCAIGSCPQQATYLFNDYKQFDLYAYVDIRLFCAQVPDSEGLLPPSPPSDSGAPRIDPCSDSSSGRCRLNLNPALRSTSLGPAKKCAQRLPFA</sequence>